<gene>
    <name evidence="2" type="ORF">UY44_C0009G0023</name>
</gene>
<feature type="transmembrane region" description="Helical" evidence="1">
    <location>
        <begin position="26"/>
        <end position="47"/>
    </location>
</feature>
<keyword evidence="1" id="KW-1133">Transmembrane helix</keyword>
<evidence type="ECO:0000313" key="2">
    <source>
        <dbReference type="EMBL" id="KKW08510.1"/>
    </source>
</evidence>
<evidence type="ECO:0008006" key="4">
    <source>
        <dbReference type="Google" id="ProtNLM"/>
    </source>
</evidence>
<name>A0A0G1VQC6_9BACT</name>
<evidence type="ECO:0000313" key="3">
    <source>
        <dbReference type="Proteomes" id="UP000033965"/>
    </source>
</evidence>
<comment type="caution">
    <text evidence="2">The sequence shown here is derived from an EMBL/GenBank/DDBJ whole genome shotgun (WGS) entry which is preliminary data.</text>
</comment>
<keyword evidence="1" id="KW-0812">Transmembrane</keyword>
<evidence type="ECO:0000256" key="1">
    <source>
        <dbReference type="SAM" id="Phobius"/>
    </source>
</evidence>
<dbReference type="InterPro" id="IPR012902">
    <property type="entry name" value="N_methyl_site"/>
</dbReference>
<organism evidence="2 3">
    <name type="scientific">Candidatus Kaiserbacteria bacterium GW2011_GWA2_49_19</name>
    <dbReference type="NCBI Taxonomy" id="1618669"/>
    <lineage>
        <taxon>Bacteria</taxon>
        <taxon>Candidatus Kaiseribacteriota</taxon>
    </lineage>
</organism>
<dbReference type="EMBL" id="LCPZ01000009">
    <property type="protein sequence ID" value="KKW08510.1"/>
    <property type="molecule type" value="Genomic_DNA"/>
</dbReference>
<reference evidence="2 3" key="1">
    <citation type="journal article" date="2015" name="Nature">
        <title>rRNA introns, odd ribosomes, and small enigmatic genomes across a large radiation of phyla.</title>
        <authorList>
            <person name="Brown C.T."/>
            <person name="Hug L.A."/>
            <person name="Thomas B.C."/>
            <person name="Sharon I."/>
            <person name="Castelle C.J."/>
            <person name="Singh A."/>
            <person name="Wilkins M.J."/>
            <person name="Williams K.H."/>
            <person name="Banfield J.F."/>
        </authorList>
    </citation>
    <scope>NUCLEOTIDE SEQUENCE [LARGE SCALE GENOMIC DNA]</scope>
</reference>
<keyword evidence="1" id="KW-0472">Membrane</keyword>
<protein>
    <recommendedName>
        <fullName evidence="4">Prepilin-type N-terminal cleavage/methylation domain-containing protein</fullName>
    </recommendedName>
</protein>
<proteinExistence type="predicted"/>
<accession>A0A0G1VQC6</accession>
<dbReference type="AlphaFoldDB" id="A0A0G1VQC6"/>
<dbReference type="Proteomes" id="UP000033965">
    <property type="component" value="Unassembled WGS sequence"/>
</dbReference>
<sequence length="198" mass="21342">MKRDFFIFHGVPAGRPPSAGVSLVELLVTTAIVLVLTLALLSLYQVYGNLYGLGRMNFSAVGGVRAPLTDIVEYVSQAHRVAESQNFGGTIYTSSSSTLVLQIPSVDADSRVVEGSWDYAVFYKNGARLYRRLQPAVLSVRSAEARQLTEVAASLAFSYDAGDFSLVKKVGVALGTFTQEGRVAVSHLASEEVALKNY</sequence>
<dbReference type="PROSITE" id="PS00409">
    <property type="entry name" value="PROKAR_NTER_METHYL"/>
    <property type="match status" value="1"/>
</dbReference>